<accession>B4Q566</accession>
<evidence type="ECO:0000256" key="1">
    <source>
        <dbReference type="SAM" id="SignalP"/>
    </source>
</evidence>
<sequence length="135" mass="15449">MVLFLVVVLFLVLLLLQIALDNSPNPNPKPSGAYYIKAMPLESRRRCRSHLVWLVDSGYAAVSMESTSFLRSAEHPEHRDFPGPLIPESQNPNFGWTQLDMKDCLSSVLPSDSFRFIHPGNRWYFTEDPNRCAIR</sequence>
<dbReference type="EMBL" id="CM000361">
    <property type="protein sequence ID" value="EDX04972.1"/>
    <property type="molecule type" value="Genomic_DNA"/>
</dbReference>
<dbReference type="HOGENOM" id="CLU_1887929_0_0_1"/>
<dbReference type="Proteomes" id="UP000000304">
    <property type="component" value="Chromosome 2L"/>
</dbReference>
<proteinExistence type="predicted"/>
<feature type="signal peptide" evidence="1">
    <location>
        <begin position="1"/>
        <end position="21"/>
    </location>
</feature>
<protein>
    <submittedName>
        <fullName evidence="2">GD22041</fullName>
    </submittedName>
</protein>
<evidence type="ECO:0000313" key="2">
    <source>
        <dbReference type="EMBL" id="EDX04972.1"/>
    </source>
</evidence>
<evidence type="ECO:0000313" key="3">
    <source>
        <dbReference type="Proteomes" id="UP000000304"/>
    </source>
</evidence>
<name>B4Q566_DROSI</name>
<reference evidence="2 3" key="1">
    <citation type="journal article" date="2007" name="Nature">
        <title>Evolution of genes and genomes on the Drosophila phylogeny.</title>
        <authorList>
            <consortium name="Drosophila 12 Genomes Consortium"/>
            <person name="Clark A.G."/>
            <person name="Eisen M.B."/>
            <person name="Smith D.R."/>
            <person name="Bergman C.M."/>
            <person name="Oliver B."/>
            <person name="Markow T.A."/>
            <person name="Kaufman T.C."/>
            <person name="Kellis M."/>
            <person name="Gelbart W."/>
            <person name="Iyer V.N."/>
            <person name="Pollard D.A."/>
            <person name="Sackton T.B."/>
            <person name="Larracuente A.M."/>
            <person name="Singh N.D."/>
            <person name="Abad J.P."/>
            <person name="Abt D.N."/>
            <person name="Adryan B."/>
            <person name="Aguade M."/>
            <person name="Akashi H."/>
            <person name="Anderson W.W."/>
            <person name="Aquadro C.F."/>
            <person name="Ardell D.H."/>
            <person name="Arguello R."/>
            <person name="Artieri C.G."/>
            <person name="Barbash D.A."/>
            <person name="Barker D."/>
            <person name="Barsanti P."/>
            <person name="Batterham P."/>
            <person name="Batzoglou S."/>
            <person name="Begun D."/>
            <person name="Bhutkar A."/>
            <person name="Blanco E."/>
            <person name="Bosak S.A."/>
            <person name="Bradley R.K."/>
            <person name="Brand A.D."/>
            <person name="Brent M.R."/>
            <person name="Brooks A.N."/>
            <person name="Brown R.H."/>
            <person name="Butlin R.K."/>
            <person name="Caggese C."/>
            <person name="Calvi B.R."/>
            <person name="Bernardo de Carvalho A."/>
            <person name="Caspi A."/>
            <person name="Castrezana S."/>
            <person name="Celniker S.E."/>
            <person name="Chang J.L."/>
            <person name="Chapple C."/>
            <person name="Chatterji S."/>
            <person name="Chinwalla A."/>
            <person name="Civetta A."/>
            <person name="Clifton S.W."/>
            <person name="Comeron J.M."/>
            <person name="Costello J.C."/>
            <person name="Coyne J.A."/>
            <person name="Daub J."/>
            <person name="David R.G."/>
            <person name="Delcher A.L."/>
            <person name="Delehaunty K."/>
            <person name="Do C.B."/>
            <person name="Ebling H."/>
            <person name="Edwards K."/>
            <person name="Eickbush T."/>
            <person name="Evans J.D."/>
            <person name="Filipski A."/>
            <person name="Findeiss S."/>
            <person name="Freyhult E."/>
            <person name="Fulton L."/>
            <person name="Fulton R."/>
            <person name="Garcia A.C."/>
            <person name="Gardiner A."/>
            <person name="Garfield D.A."/>
            <person name="Garvin B.E."/>
            <person name="Gibson G."/>
            <person name="Gilbert D."/>
            <person name="Gnerre S."/>
            <person name="Godfrey J."/>
            <person name="Good R."/>
            <person name="Gotea V."/>
            <person name="Gravely B."/>
            <person name="Greenberg A.J."/>
            <person name="Griffiths-Jones S."/>
            <person name="Gross S."/>
            <person name="Guigo R."/>
            <person name="Gustafson E.A."/>
            <person name="Haerty W."/>
            <person name="Hahn M.W."/>
            <person name="Halligan D.L."/>
            <person name="Halpern A.L."/>
            <person name="Halter G.M."/>
            <person name="Han M.V."/>
            <person name="Heger A."/>
            <person name="Hillier L."/>
            <person name="Hinrichs A.S."/>
            <person name="Holmes I."/>
            <person name="Hoskins R.A."/>
            <person name="Hubisz M.J."/>
            <person name="Hultmark D."/>
            <person name="Huntley M.A."/>
            <person name="Jaffe D.B."/>
            <person name="Jagadeeshan S."/>
            <person name="Jeck W.R."/>
            <person name="Johnson J."/>
            <person name="Jones C.D."/>
            <person name="Jordan W.C."/>
            <person name="Karpen G.H."/>
            <person name="Kataoka E."/>
            <person name="Keightley P.D."/>
            <person name="Kheradpour P."/>
            <person name="Kirkness E.F."/>
            <person name="Koerich L.B."/>
            <person name="Kristiansen K."/>
            <person name="Kudrna D."/>
            <person name="Kulathinal R.J."/>
            <person name="Kumar S."/>
            <person name="Kwok R."/>
            <person name="Lander E."/>
            <person name="Langley C.H."/>
            <person name="Lapoint R."/>
            <person name="Lazzaro B.P."/>
            <person name="Lee S.J."/>
            <person name="Levesque L."/>
            <person name="Li R."/>
            <person name="Lin C.F."/>
            <person name="Lin M.F."/>
            <person name="Lindblad-Toh K."/>
            <person name="Llopart A."/>
            <person name="Long M."/>
            <person name="Low L."/>
            <person name="Lozovsky E."/>
            <person name="Lu J."/>
            <person name="Luo M."/>
            <person name="Machado C.A."/>
            <person name="Makalowski W."/>
            <person name="Marzo M."/>
            <person name="Matsuda M."/>
            <person name="Matzkin L."/>
            <person name="McAllister B."/>
            <person name="McBride C.S."/>
            <person name="McKernan B."/>
            <person name="McKernan K."/>
            <person name="Mendez-Lago M."/>
            <person name="Minx P."/>
            <person name="Mollenhauer M.U."/>
            <person name="Montooth K."/>
            <person name="Mount S.M."/>
            <person name="Mu X."/>
            <person name="Myers E."/>
            <person name="Negre B."/>
            <person name="Newfeld S."/>
            <person name="Nielsen R."/>
            <person name="Noor M.A."/>
            <person name="O'Grady P."/>
            <person name="Pachter L."/>
            <person name="Papaceit M."/>
            <person name="Parisi M.J."/>
            <person name="Parisi M."/>
            <person name="Parts L."/>
            <person name="Pedersen J.S."/>
            <person name="Pesole G."/>
            <person name="Phillippy A.M."/>
            <person name="Ponting C.P."/>
            <person name="Pop M."/>
            <person name="Porcelli D."/>
            <person name="Powell J.R."/>
            <person name="Prohaska S."/>
            <person name="Pruitt K."/>
            <person name="Puig M."/>
            <person name="Quesneville H."/>
            <person name="Ram K.R."/>
            <person name="Rand D."/>
            <person name="Rasmussen M.D."/>
            <person name="Reed L.K."/>
            <person name="Reenan R."/>
            <person name="Reily A."/>
            <person name="Remington K.A."/>
            <person name="Rieger T.T."/>
            <person name="Ritchie M.G."/>
            <person name="Robin C."/>
            <person name="Rogers Y.H."/>
            <person name="Rohde C."/>
            <person name="Rozas J."/>
            <person name="Rubenfield M.J."/>
            <person name="Ruiz A."/>
            <person name="Russo S."/>
            <person name="Salzberg S.L."/>
            <person name="Sanchez-Gracia A."/>
            <person name="Saranga D.J."/>
            <person name="Sato H."/>
            <person name="Schaeffer S.W."/>
            <person name="Schatz M.C."/>
            <person name="Schlenke T."/>
            <person name="Schwartz R."/>
            <person name="Segarra C."/>
            <person name="Singh R.S."/>
            <person name="Sirot L."/>
            <person name="Sirota M."/>
            <person name="Sisneros N.B."/>
            <person name="Smith C.D."/>
            <person name="Smith T.F."/>
            <person name="Spieth J."/>
            <person name="Stage D.E."/>
            <person name="Stark A."/>
            <person name="Stephan W."/>
            <person name="Strausberg R.L."/>
            <person name="Strempel S."/>
            <person name="Sturgill D."/>
            <person name="Sutton G."/>
            <person name="Sutton G.G."/>
            <person name="Tao W."/>
            <person name="Teichmann S."/>
            <person name="Tobari Y.N."/>
            <person name="Tomimura Y."/>
            <person name="Tsolas J.M."/>
            <person name="Valente V.L."/>
            <person name="Venter E."/>
            <person name="Venter J.C."/>
            <person name="Vicario S."/>
            <person name="Vieira F.G."/>
            <person name="Vilella A.J."/>
            <person name="Villasante A."/>
            <person name="Walenz B."/>
            <person name="Wang J."/>
            <person name="Wasserman M."/>
            <person name="Watts T."/>
            <person name="Wilson D."/>
            <person name="Wilson R.K."/>
            <person name="Wing R.A."/>
            <person name="Wolfner M.F."/>
            <person name="Wong A."/>
            <person name="Wong G.K."/>
            <person name="Wu C.I."/>
            <person name="Wu G."/>
            <person name="Yamamoto D."/>
            <person name="Yang H.P."/>
            <person name="Yang S.P."/>
            <person name="Yorke J.A."/>
            <person name="Yoshida K."/>
            <person name="Zdobnov E."/>
            <person name="Zhang P."/>
            <person name="Zhang Y."/>
            <person name="Zimin A.V."/>
            <person name="Baldwin J."/>
            <person name="Abdouelleil A."/>
            <person name="Abdulkadir J."/>
            <person name="Abebe A."/>
            <person name="Abera B."/>
            <person name="Abreu J."/>
            <person name="Acer S.C."/>
            <person name="Aftuck L."/>
            <person name="Alexander A."/>
            <person name="An P."/>
            <person name="Anderson E."/>
            <person name="Anderson S."/>
            <person name="Arachi H."/>
            <person name="Azer M."/>
            <person name="Bachantsang P."/>
            <person name="Barry A."/>
            <person name="Bayul T."/>
            <person name="Berlin A."/>
            <person name="Bessette D."/>
            <person name="Bloom T."/>
            <person name="Blye J."/>
            <person name="Boguslavskiy L."/>
            <person name="Bonnet C."/>
            <person name="Boukhgalter B."/>
            <person name="Bourzgui I."/>
            <person name="Brown A."/>
            <person name="Cahill P."/>
            <person name="Channer S."/>
            <person name="Cheshatsang Y."/>
            <person name="Chuda L."/>
            <person name="Citroen M."/>
            <person name="Collymore A."/>
            <person name="Cooke P."/>
            <person name="Costello M."/>
            <person name="D'Aco K."/>
            <person name="Daza R."/>
            <person name="De Haan G."/>
            <person name="DeGray S."/>
            <person name="DeMaso C."/>
            <person name="Dhargay N."/>
            <person name="Dooley K."/>
            <person name="Dooley E."/>
            <person name="Doricent M."/>
            <person name="Dorje P."/>
            <person name="Dorjee K."/>
            <person name="Dupes A."/>
            <person name="Elong R."/>
            <person name="Falk J."/>
            <person name="Farina A."/>
            <person name="Faro S."/>
            <person name="Ferguson D."/>
            <person name="Fisher S."/>
            <person name="Foley C.D."/>
            <person name="Franke A."/>
            <person name="Friedrich D."/>
            <person name="Gadbois L."/>
            <person name="Gearin G."/>
            <person name="Gearin C.R."/>
            <person name="Giannoukos G."/>
            <person name="Goode T."/>
            <person name="Graham J."/>
            <person name="Grandbois E."/>
            <person name="Grewal S."/>
            <person name="Gyaltsen K."/>
            <person name="Hafez N."/>
            <person name="Hagos B."/>
            <person name="Hall J."/>
            <person name="Henson C."/>
            <person name="Hollinger A."/>
            <person name="Honan T."/>
            <person name="Huard M.D."/>
            <person name="Hughes L."/>
            <person name="Hurhula B."/>
            <person name="Husby M.E."/>
            <person name="Kamat A."/>
            <person name="Kanga B."/>
            <person name="Kashin S."/>
            <person name="Khazanovich D."/>
            <person name="Kisner P."/>
            <person name="Lance K."/>
            <person name="Lara M."/>
            <person name="Lee W."/>
            <person name="Lennon N."/>
            <person name="Letendre F."/>
            <person name="LeVine R."/>
            <person name="Lipovsky A."/>
            <person name="Liu X."/>
            <person name="Liu J."/>
            <person name="Liu S."/>
            <person name="Lokyitsang T."/>
            <person name="Lokyitsang Y."/>
            <person name="Lubonja R."/>
            <person name="Lui A."/>
            <person name="MacDonald P."/>
            <person name="Magnisalis V."/>
            <person name="Maru K."/>
            <person name="Matthews C."/>
            <person name="McCusker W."/>
            <person name="McDonough S."/>
            <person name="Mehta T."/>
            <person name="Meldrim J."/>
            <person name="Meneus L."/>
            <person name="Mihai O."/>
            <person name="Mihalev A."/>
            <person name="Mihova T."/>
            <person name="Mittelman R."/>
            <person name="Mlenga V."/>
            <person name="Montmayeur A."/>
            <person name="Mulrain L."/>
            <person name="Navidi A."/>
            <person name="Naylor J."/>
            <person name="Negash T."/>
            <person name="Nguyen T."/>
            <person name="Nguyen N."/>
            <person name="Nicol R."/>
            <person name="Norbu C."/>
            <person name="Norbu N."/>
            <person name="Novod N."/>
            <person name="O'Neill B."/>
            <person name="Osman S."/>
            <person name="Markiewicz E."/>
            <person name="Oyono O.L."/>
            <person name="Patti C."/>
            <person name="Phunkhang P."/>
            <person name="Pierre F."/>
            <person name="Priest M."/>
            <person name="Raghuraman S."/>
            <person name="Rege F."/>
            <person name="Reyes R."/>
            <person name="Rise C."/>
            <person name="Rogov P."/>
            <person name="Ross K."/>
            <person name="Ryan E."/>
            <person name="Settipalli S."/>
            <person name="Shea T."/>
            <person name="Sherpa N."/>
            <person name="Shi L."/>
            <person name="Shih D."/>
            <person name="Sparrow T."/>
            <person name="Spaulding J."/>
            <person name="Stalker J."/>
            <person name="Stange-Thomann N."/>
            <person name="Stavropoulos S."/>
            <person name="Stone C."/>
            <person name="Strader C."/>
            <person name="Tesfaye S."/>
            <person name="Thomson T."/>
            <person name="Thoulutsang Y."/>
            <person name="Thoulutsang D."/>
            <person name="Topham K."/>
            <person name="Topping I."/>
            <person name="Tsamla T."/>
            <person name="Vassiliev H."/>
            <person name="Vo A."/>
            <person name="Wangchuk T."/>
            <person name="Wangdi T."/>
            <person name="Weiand M."/>
            <person name="Wilkinson J."/>
            <person name="Wilson A."/>
            <person name="Yadav S."/>
            <person name="Young G."/>
            <person name="Yu Q."/>
            <person name="Zembek L."/>
            <person name="Zhong D."/>
            <person name="Zimmer A."/>
            <person name="Zwirko Z."/>
            <person name="Jaffe D.B."/>
            <person name="Alvarez P."/>
            <person name="Brockman W."/>
            <person name="Butler J."/>
            <person name="Chin C."/>
            <person name="Gnerre S."/>
            <person name="Grabherr M."/>
            <person name="Kleber M."/>
            <person name="Mauceli E."/>
            <person name="MacCallum I."/>
        </authorList>
    </citation>
    <scope>NUCLEOTIDE SEQUENCE [LARGE SCALE GENOMIC DNA]</scope>
    <source>
        <strain evidence="3">white501</strain>
    </source>
</reference>
<dbReference type="AlphaFoldDB" id="B4Q566"/>
<keyword evidence="3" id="KW-1185">Reference proteome</keyword>
<keyword evidence="1" id="KW-0732">Signal</keyword>
<feature type="chain" id="PRO_5002819576" evidence="1">
    <location>
        <begin position="22"/>
        <end position="135"/>
    </location>
</feature>
<organism evidence="2 3">
    <name type="scientific">Drosophila simulans</name>
    <name type="common">Fruit fly</name>
    <dbReference type="NCBI Taxonomy" id="7240"/>
    <lineage>
        <taxon>Eukaryota</taxon>
        <taxon>Metazoa</taxon>
        <taxon>Ecdysozoa</taxon>
        <taxon>Arthropoda</taxon>
        <taxon>Hexapoda</taxon>
        <taxon>Insecta</taxon>
        <taxon>Pterygota</taxon>
        <taxon>Neoptera</taxon>
        <taxon>Endopterygota</taxon>
        <taxon>Diptera</taxon>
        <taxon>Brachycera</taxon>
        <taxon>Muscomorpha</taxon>
        <taxon>Ephydroidea</taxon>
        <taxon>Drosophilidae</taxon>
        <taxon>Drosophila</taxon>
        <taxon>Sophophora</taxon>
    </lineage>
</organism>
<gene>
    <name evidence="2" type="primary">Dsim\GD22041</name>
    <name evidence="2" type="ORF">Dsim_GD22041</name>
</gene>